<name>A0A1B9GFW2_9TREE</name>
<reference evidence="3" key="2">
    <citation type="submission" date="2013-07" db="EMBL/GenBank/DDBJ databases">
        <authorList>
            <consortium name="The Broad Institute Genome Sequencing Platform"/>
            <person name="Cuomo C."/>
            <person name="Litvintseva A."/>
            <person name="Chen Y."/>
            <person name="Heitman J."/>
            <person name="Sun S."/>
            <person name="Springer D."/>
            <person name="Dromer F."/>
            <person name="Young S.K."/>
            <person name="Zeng Q."/>
            <person name="Gargeya S."/>
            <person name="Fitzgerald M."/>
            <person name="Abouelleil A."/>
            <person name="Alvarado L."/>
            <person name="Berlin A.M."/>
            <person name="Chapman S.B."/>
            <person name="Dewar J."/>
            <person name="Goldberg J."/>
            <person name="Griggs A."/>
            <person name="Gujja S."/>
            <person name="Hansen M."/>
            <person name="Howarth C."/>
            <person name="Imamovic A."/>
            <person name="Larimer J."/>
            <person name="McCowan C."/>
            <person name="Murphy C."/>
            <person name="Pearson M."/>
            <person name="Priest M."/>
            <person name="Roberts A."/>
            <person name="Saif S."/>
            <person name="Shea T."/>
            <person name="Sykes S."/>
            <person name="Wortman J."/>
            <person name="Nusbaum C."/>
            <person name="Birren B."/>
        </authorList>
    </citation>
    <scope>NUCLEOTIDE SEQUENCE</scope>
    <source>
        <strain evidence="3">CBS 10118</strain>
    </source>
</reference>
<feature type="region of interest" description="Disordered" evidence="1">
    <location>
        <begin position="1"/>
        <end position="204"/>
    </location>
</feature>
<protein>
    <submittedName>
        <fullName evidence="2">Uncharacterized protein</fullName>
    </submittedName>
</protein>
<dbReference type="OrthoDB" id="2565120at2759"/>
<feature type="compositionally biased region" description="Low complexity" evidence="1">
    <location>
        <begin position="121"/>
        <end position="147"/>
    </location>
</feature>
<gene>
    <name evidence="2" type="ORF">I302_01419</name>
    <name evidence="3" type="ORF">I302_102726</name>
</gene>
<evidence type="ECO:0000256" key="1">
    <source>
        <dbReference type="SAM" id="MobiDB-lite"/>
    </source>
</evidence>
<evidence type="ECO:0000313" key="4">
    <source>
        <dbReference type="Proteomes" id="UP000092730"/>
    </source>
</evidence>
<dbReference type="KEGG" id="kbi:30205818"/>
<dbReference type="EMBL" id="KI894018">
    <property type="protein sequence ID" value="OCF29906.1"/>
    <property type="molecule type" value="Genomic_DNA"/>
</dbReference>
<dbReference type="EMBL" id="CP144541">
    <property type="protein sequence ID" value="WVW80740.1"/>
    <property type="molecule type" value="Genomic_DNA"/>
</dbReference>
<feature type="compositionally biased region" description="Low complexity" evidence="1">
    <location>
        <begin position="173"/>
        <end position="199"/>
    </location>
</feature>
<feature type="compositionally biased region" description="Low complexity" evidence="1">
    <location>
        <begin position="75"/>
        <end position="92"/>
    </location>
</feature>
<dbReference type="Proteomes" id="UP000092730">
    <property type="component" value="Chromosome 1"/>
</dbReference>
<proteinExistence type="predicted"/>
<dbReference type="AlphaFoldDB" id="A0A1B9GFW2"/>
<reference evidence="2" key="3">
    <citation type="submission" date="2014-01" db="EMBL/GenBank/DDBJ databases">
        <title>Evolution of pathogenesis and genome organization in the Tremellales.</title>
        <authorList>
            <person name="Cuomo C."/>
            <person name="Litvintseva A."/>
            <person name="Heitman J."/>
            <person name="Chen Y."/>
            <person name="Sun S."/>
            <person name="Springer D."/>
            <person name="Dromer F."/>
            <person name="Young S."/>
            <person name="Zeng Q."/>
            <person name="Chapman S."/>
            <person name="Gujja S."/>
            <person name="Saif S."/>
            <person name="Birren B."/>
        </authorList>
    </citation>
    <scope>NUCLEOTIDE SEQUENCE</scope>
    <source>
        <strain evidence="2">CBS 10118</strain>
    </source>
</reference>
<evidence type="ECO:0000313" key="2">
    <source>
        <dbReference type="EMBL" id="OCF29906.1"/>
    </source>
</evidence>
<keyword evidence="4" id="KW-1185">Reference proteome</keyword>
<feature type="compositionally biased region" description="Low complexity" evidence="1">
    <location>
        <begin position="104"/>
        <end position="113"/>
    </location>
</feature>
<dbReference type="VEuPathDB" id="FungiDB:I302_01419"/>
<sequence>MNSKRSRLPRAASNPTIRPPPPPPAAGSTALSILPAPVSLVRQTTVTRKPSIPLRSNRKTTPNDIEKVSCHDRPSSTSTSPSKRLLPSRSTLGLTKPSNPAPVRPNARPASNPLGPKKTISTTTSRIASAASSSTSFKPSSTLSSNSKDIFKSPDPFVEHAGNPQKRFLGLGSPSRPSRLASPSRPSRIPTTPSSRPSIMQTPALPRITSIPWTSHNPDDQLKDVELSFTAEDDSSIEALDFGFGLATSRFALRTPLADKVSEKDEQSLELEKIRYERDEKVRELRKVRGQIVRESWSEVVRVGEGDLEEVKIMQELIEGLKADLDMREKM</sequence>
<evidence type="ECO:0000313" key="3">
    <source>
        <dbReference type="EMBL" id="WVW80740.1"/>
    </source>
</evidence>
<dbReference type="GeneID" id="30205818"/>
<reference evidence="2" key="1">
    <citation type="submission" date="2013-07" db="EMBL/GenBank/DDBJ databases">
        <title>The Genome Sequence of Cryptococcus bestiolae CBS10118.</title>
        <authorList>
            <consortium name="The Broad Institute Genome Sequencing Platform"/>
            <person name="Cuomo C."/>
            <person name="Litvintseva A."/>
            <person name="Chen Y."/>
            <person name="Heitman J."/>
            <person name="Sun S."/>
            <person name="Springer D."/>
            <person name="Dromer F."/>
            <person name="Young S.K."/>
            <person name="Zeng Q."/>
            <person name="Gargeya S."/>
            <person name="Fitzgerald M."/>
            <person name="Abouelleil A."/>
            <person name="Alvarado L."/>
            <person name="Berlin A.M."/>
            <person name="Chapman S.B."/>
            <person name="Dewar J."/>
            <person name="Goldberg J."/>
            <person name="Griggs A."/>
            <person name="Gujja S."/>
            <person name="Hansen M."/>
            <person name="Howarth C."/>
            <person name="Imamovic A."/>
            <person name="Larimer J."/>
            <person name="McCowan C."/>
            <person name="Murphy C."/>
            <person name="Pearson M."/>
            <person name="Priest M."/>
            <person name="Roberts A."/>
            <person name="Saif S."/>
            <person name="Shea T."/>
            <person name="Sykes S."/>
            <person name="Wortman J."/>
            <person name="Nusbaum C."/>
            <person name="Birren B."/>
        </authorList>
    </citation>
    <scope>NUCLEOTIDE SEQUENCE [LARGE SCALE GENOMIC DNA]</scope>
    <source>
        <strain evidence="2">CBS 10118</strain>
    </source>
</reference>
<accession>A0A1B9GFW2</accession>
<dbReference type="RefSeq" id="XP_019050976.1">
    <property type="nucleotide sequence ID" value="XM_019188098.1"/>
</dbReference>
<organism evidence="2">
    <name type="scientific">Kwoniella bestiolae CBS 10118</name>
    <dbReference type="NCBI Taxonomy" id="1296100"/>
    <lineage>
        <taxon>Eukaryota</taxon>
        <taxon>Fungi</taxon>
        <taxon>Dikarya</taxon>
        <taxon>Basidiomycota</taxon>
        <taxon>Agaricomycotina</taxon>
        <taxon>Tremellomycetes</taxon>
        <taxon>Tremellales</taxon>
        <taxon>Cryptococcaceae</taxon>
        <taxon>Kwoniella</taxon>
    </lineage>
</organism>
<reference evidence="3" key="4">
    <citation type="submission" date="2024-02" db="EMBL/GenBank/DDBJ databases">
        <title>Comparative genomics of Cryptococcus and Kwoniella reveals pathogenesis evolution and contrasting modes of karyotype evolution via chromosome fusion or intercentromeric recombination.</title>
        <authorList>
            <person name="Coelho M.A."/>
            <person name="David-Palma M."/>
            <person name="Shea T."/>
            <person name="Bowers K."/>
            <person name="McGinley-Smith S."/>
            <person name="Mohammad A.W."/>
            <person name="Gnirke A."/>
            <person name="Yurkov A.M."/>
            <person name="Nowrousian M."/>
            <person name="Sun S."/>
            <person name="Cuomo C.A."/>
            <person name="Heitman J."/>
        </authorList>
    </citation>
    <scope>NUCLEOTIDE SEQUENCE</scope>
    <source>
        <strain evidence="3">CBS 10118</strain>
    </source>
</reference>
<feature type="compositionally biased region" description="Basic and acidic residues" evidence="1">
    <location>
        <begin position="64"/>
        <end position="74"/>
    </location>
</feature>